<dbReference type="Pfam" id="PF08030">
    <property type="entry name" value="NAD_binding_6"/>
    <property type="match status" value="1"/>
</dbReference>
<keyword evidence="8 10" id="KW-0472">Membrane</keyword>
<dbReference type="GeneID" id="24106790"/>
<dbReference type="Pfam" id="PF01794">
    <property type="entry name" value="Ferric_reduct"/>
    <property type="match status" value="1"/>
</dbReference>
<feature type="transmembrane region" description="Helical" evidence="10">
    <location>
        <begin position="253"/>
        <end position="271"/>
    </location>
</feature>
<evidence type="ECO:0000256" key="4">
    <source>
        <dbReference type="ARBA" id="ARBA00022982"/>
    </source>
</evidence>
<dbReference type="AlphaFoldDB" id="R9NYW3"/>
<dbReference type="SFLD" id="SFLDG01168">
    <property type="entry name" value="Ferric_reductase_subgroup_(FRE"/>
    <property type="match status" value="1"/>
</dbReference>
<feature type="transmembrane region" description="Helical" evidence="10">
    <location>
        <begin position="283"/>
        <end position="305"/>
    </location>
</feature>
<sequence length="757" mass="85106">MHETPFELKSTNLKALLKCSSEPSAPKKDDRLKTALSPMRRTPLRSFIRPERSAISSILDTYNMIQKPWVLDEKTWGRINKLPPAQRQHGLLSYQHHNHNSFKVPCFSALLSWSSPSLHSTCKQKLRWLRAHVFEHALVKRKHAAVASLPFLDWLTLQIPLRGEALVIFLISLLNFLPLVAFYDLYVGANLIYPGASSRRDQICRHLADRAAILGTAQLPLLILMASKRTPLAIVSGLGMNSLMLYHRWIARWFYMHILTHASAYTAIYVRRHRYSELLKETYIAWGIVGLCMMSGLVFLSLRALRQRSYEIFVMLHLVMAFFAVLGTYLHITLIGSPKFQMFKVMTEIAAAMWAFDRAVRLGVRIWLSFSVTRHAASTSKSESRLIKCSTAEICTYGQEAEYSKLRISVPVSKLRLPNKHSLLGIAAGDDIRITIPRLQFVGEHPFTVFGVGTRSEDPAQGYIDLLIKTEAGLTRKLAHHVGKSSDVELANQEKKGSSVAVMVEGPFGVVPDIHEATDLVLVAGGIAITFCWPIFVSAFRVRATSNLRSCKLIWIVRKQATLELLRASFAELAEEMKAVGGLRECRMSMDIYVSSDWQQERIKPTFDTSSSKELPDPMPPRSSSSHSIKEKISRVPSQAHGECSSPSDEFVDEVVELSKLSMVPQQKQSACREKREILFDDRADGELVQVTISSGRPAELPVALVGHLDDKALRDSRGLKVCLCGPPSLCDDVRFETVSLMKRGIHVDLVEDCFTW</sequence>
<dbReference type="eggNOG" id="KOG0039">
    <property type="taxonomic scope" value="Eukaryota"/>
</dbReference>
<evidence type="ECO:0000256" key="1">
    <source>
        <dbReference type="ARBA" id="ARBA00004141"/>
    </source>
</evidence>
<gene>
    <name evidence="14" type="ORF">PHSY_001492</name>
</gene>
<dbReference type="InterPro" id="IPR039261">
    <property type="entry name" value="FNR_nucleotide-bd"/>
</dbReference>
<dbReference type="PANTHER" id="PTHR32361:SF9">
    <property type="entry name" value="FERRIC REDUCTASE TRANSMEMBRANE COMPONENT 3-RELATED"/>
    <property type="match status" value="1"/>
</dbReference>
<keyword evidence="2" id="KW-0813">Transport</keyword>
<dbReference type="HOGENOM" id="CLU_016502_0_0_1"/>
<evidence type="ECO:0000313" key="15">
    <source>
        <dbReference type="Proteomes" id="UP000014071"/>
    </source>
</evidence>
<dbReference type="SUPFAM" id="SSF52343">
    <property type="entry name" value="Ferredoxin reductase-like, C-terminal NADP-linked domain"/>
    <property type="match status" value="1"/>
</dbReference>
<feature type="domain" description="FAD-binding 8" evidence="12">
    <location>
        <begin position="414"/>
        <end position="510"/>
    </location>
</feature>
<accession>R9NYW3</accession>
<evidence type="ECO:0000256" key="5">
    <source>
        <dbReference type="ARBA" id="ARBA00022989"/>
    </source>
</evidence>
<evidence type="ECO:0000259" key="12">
    <source>
        <dbReference type="Pfam" id="PF08022"/>
    </source>
</evidence>
<dbReference type="Gene3D" id="3.40.50.80">
    <property type="entry name" value="Nucleotide-binding domain of ferredoxin-NADP reductase (FNR) module"/>
    <property type="match status" value="1"/>
</dbReference>
<dbReference type="PANTHER" id="PTHR32361">
    <property type="entry name" value="FERRIC/CUPRIC REDUCTASE TRANSMEMBRANE COMPONENT"/>
    <property type="match status" value="1"/>
</dbReference>
<dbReference type="CDD" id="cd06186">
    <property type="entry name" value="NOX_Duox_like_FAD_NADP"/>
    <property type="match status" value="1"/>
</dbReference>
<dbReference type="InterPro" id="IPR013121">
    <property type="entry name" value="Fe_red_NAD-bd_6"/>
</dbReference>
<evidence type="ECO:0000256" key="10">
    <source>
        <dbReference type="SAM" id="Phobius"/>
    </source>
</evidence>
<comment type="subcellular location">
    <subcellularLocation>
        <location evidence="1">Membrane</location>
        <topology evidence="1">Multi-pass membrane protein</topology>
    </subcellularLocation>
</comment>
<organism evidence="14 15">
    <name type="scientific">Pseudozyma hubeiensis (strain SY62)</name>
    <name type="common">Yeast</name>
    <dbReference type="NCBI Taxonomy" id="1305764"/>
    <lineage>
        <taxon>Eukaryota</taxon>
        <taxon>Fungi</taxon>
        <taxon>Dikarya</taxon>
        <taxon>Basidiomycota</taxon>
        <taxon>Ustilaginomycotina</taxon>
        <taxon>Ustilaginomycetes</taxon>
        <taxon>Ustilaginales</taxon>
        <taxon>Ustilaginaceae</taxon>
        <taxon>Pseudozyma</taxon>
    </lineage>
</organism>
<keyword evidence="7" id="KW-0406">Ion transport</keyword>
<dbReference type="Pfam" id="PF08022">
    <property type="entry name" value="FAD_binding_8"/>
    <property type="match status" value="1"/>
</dbReference>
<keyword evidence="4" id="KW-0249">Electron transport</keyword>
<evidence type="ECO:0000256" key="9">
    <source>
        <dbReference type="SAM" id="MobiDB-lite"/>
    </source>
</evidence>
<dbReference type="EMBL" id="DF238779">
    <property type="protein sequence ID" value="GAC93924.1"/>
    <property type="molecule type" value="Genomic_DNA"/>
</dbReference>
<evidence type="ECO:0000256" key="8">
    <source>
        <dbReference type="ARBA" id="ARBA00023136"/>
    </source>
</evidence>
<evidence type="ECO:0000256" key="7">
    <source>
        <dbReference type="ARBA" id="ARBA00023065"/>
    </source>
</evidence>
<name>R9NYW3_PSEHS</name>
<dbReference type="RefSeq" id="XP_012187511.1">
    <property type="nucleotide sequence ID" value="XM_012332121.1"/>
</dbReference>
<feature type="domain" description="Ferric oxidoreductase" evidence="11">
    <location>
        <begin position="212"/>
        <end position="327"/>
    </location>
</feature>
<keyword evidence="3 10" id="KW-0812">Transmembrane</keyword>
<dbReference type="GO" id="GO:0006826">
    <property type="term" value="P:iron ion transport"/>
    <property type="evidence" value="ECO:0007669"/>
    <property type="project" value="TreeGrafter"/>
</dbReference>
<reference evidence="15" key="1">
    <citation type="journal article" date="2013" name="Genome Announc.">
        <title>Draft genome sequence of the basidiomycetous yeast-like fungus Pseudozyma hubeiensis SY62, which produces an abundant amount of the biosurfactant mannosylerythritol lipids.</title>
        <authorList>
            <person name="Konishi M."/>
            <person name="Hatada Y."/>
            <person name="Horiuchi J."/>
        </authorList>
    </citation>
    <scope>NUCLEOTIDE SEQUENCE [LARGE SCALE GENOMIC DNA]</scope>
    <source>
        <strain evidence="15">SY62</strain>
    </source>
</reference>
<feature type="region of interest" description="Disordered" evidence="9">
    <location>
        <begin position="605"/>
        <end position="647"/>
    </location>
</feature>
<evidence type="ECO:0000259" key="13">
    <source>
        <dbReference type="Pfam" id="PF08030"/>
    </source>
</evidence>
<protein>
    <submittedName>
        <fullName evidence="14">Likely ferric reductase</fullName>
    </submittedName>
</protein>
<dbReference type="InterPro" id="IPR013130">
    <property type="entry name" value="Fe3_Rdtase_TM_dom"/>
</dbReference>
<proteinExistence type="predicted"/>
<dbReference type="GO" id="GO:0015677">
    <property type="term" value="P:copper ion import"/>
    <property type="evidence" value="ECO:0007669"/>
    <property type="project" value="TreeGrafter"/>
</dbReference>
<keyword evidence="6" id="KW-0560">Oxidoreductase</keyword>
<evidence type="ECO:0000256" key="6">
    <source>
        <dbReference type="ARBA" id="ARBA00023002"/>
    </source>
</evidence>
<dbReference type="GO" id="GO:0005886">
    <property type="term" value="C:plasma membrane"/>
    <property type="evidence" value="ECO:0007669"/>
    <property type="project" value="TreeGrafter"/>
</dbReference>
<dbReference type="SFLD" id="SFLDS00052">
    <property type="entry name" value="Ferric_Reductase_Domain"/>
    <property type="match status" value="1"/>
</dbReference>
<dbReference type="GO" id="GO:0000293">
    <property type="term" value="F:ferric-chelate reductase activity"/>
    <property type="evidence" value="ECO:0007669"/>
    <property type="project" value="UniProtKB-ARBA"/>
</dbReference>
<evidence type="ECO:0000256" key="3">
    <source>
        <dbReference type="ARBA" id="ARBA00022692"/>
    </source>
</evidence>
<evidence type="ECO:0000313" key="14">
    <source>
        <dbReference type="EMBL" id="GAC93924.1"/>
    </source>
</evidence>
<evidence type="ECO:0000259" key="11">
    <source>
        <dbReference type="Pfam" id="PF01794"/>
    </source>
</evidence>
<dbReference type="InterPro" id="IPR051410">
    <property type="entry name" value="Ferric/Cupric_Reductase"/>
</dbReference>
<feature type="transmembrane region" description="Helical" evidence="10">
    <location>
        <begin position="165"/>
        <end position="186"/>
    </location>
</feature>
<feature type="transmembrane region" description="Helical" evidence="10">
    <location>
        <begin position="312"/>
        <end position="332"/>
    </location>
</feature>
<keyword evidence="5 10" id="KW-1133">Transmembrane helix</keyword>
<dbReference type="InterPro" id="IPR013112">
    <property type="entry name" value="FAD-bd_8"/>
</dbReference>
<evidence type="ECO:0000256" key="2">
    <source>
        <dbReference type="ARBA" id="ARBA00022448"/>
    </source>
</evidence>
<dbReference type="GO" id="GO:0006879">
    <property type="term" value="P:intracellular iron ion homeostasis"/>
    <property type="evidence" value="ECO:0007669"/>
    <property type="project" value="TreeGrafter"/>
</dbReference>
<dbReference type="STRING" id="1305764.R9NYW3"/>
<keyword evidence="15" id="KW-1185">Reference proteome</keyword>
<feature type="domain" description="Ferric reductase NAD binding" evidence="13">
    <location>
        <begin position="519"/>
        <end position="737"/>
    </location>
</feature>
<dbReference type="Proteomes" id="UP000014071">
    <property type="component" value="Unassembled WGS sequence"/>
</dbReference>
<dbReference type="OrthoDB" id="4494341at2759"/>